<feature type="non-terminal residue" evidence="2">
    <location>
        <position position="549"/>
    </location>
</feature>
<dbReference type="Pfam" id="PF24764">
    <property type="entry name" value="rva_4"/>
    <property type="match status" value="1"/>
</dbReference>
<dbReference type="InterPro" id="IPR012337">
    <property type="entry name" value="RNaseH-like_sf"/>
</dbReference>
<evidence type="ECO:0000313" key="2">
    <source>
        <dbReference type="EMBL" id="CAB4006103.1"/>
    </source>
</evidence>
<dbReference type="InterPro" id="IPR043502">
    <property type="entry name" value="DNA/RNA_pol_sf"/>
</dbReference>
<evidence type="ECO:0000259" key="1">
    <source>
        <dbReference type="Pfam" id="PF24764"/>
    </source>
</evidence>
<dbReference type="InterPro" id="IPR058913">
    <property type="entry name" value="Integrase_dom_put"/>
</dbReference>
<dbReference type="SUPFAM" id="SSF53098">
    <property type="entry name" value="Ribonuclease H-like"/>
    <property type="match status" value="1"/>
</dbReference>
<name>A0A6S7HQN0_PARCT</name>
<dbReference type="GO" id="GO:0003676">
    <property type="term" value="F:nucleic acid binding"/>
    <property type="evidence" value="ECO:0007669"/>
    <property type="project" value="InterPro"/>
</dbReference>
<dbReference type="PANTHER" id="PTHR31511:SF12">
    <property type="entry name" value="RHO TERMINATION FACTOR N-TERMINAL DOMAIN-CONTAINING PROTEIN"/>
    <property type="match status" value="1"/>
</dbReference>
<dbReference type="Gene3D" id="3.30.420.10">
    <property type="entry name" value="Ribonuclease H-like superfamily/Ribonuclease H"/>
    <property type="match status" value="1"/>
</dbReference>
<dbReference type="InterPro" id="IPR036397">
    <property type="entry name" value="RNaseH_sf"/>
</dbReference>
<dbReference type="SUPFAM" id="SSF56672">
    <property type="entry name" value="DNA/RNA polymerases"/>
    <property type="match status" value="1"/>
</dbReference>
<feature type="domain" description="Integrase core" evidence="1">
    <location>
        <begin position="361"/>
        <end position="507"/>
    </location>
</feature>
<dbReference type="PANTHER" id="PTHR31511">
    <property type="entry name" value="PROTEIN CBG23764"/>
    <property type="match status" value="1"/>
</dbReference>
<dbReference type="EMBL" id="CACRXK020005411">
    <property type="protein sequence ID" value="CAB4006103.1"/>
    <property type="molecule type" value="Genomic_DNA"/>
</dbReference>
<organism evidence="2 3">
    <name type="scientific">Paramuricea clavata</name>
    <name type="common">Red gorgonian</name>
    <name type="synonym">Violescent sea-whip</name>
    <dbReference type="NCBI Taxonomy" id="317549"/>
    <lineage>
        <taxon>Eukaryota</taxon>
        <taxon>Metazoa</taxon>
        <taxon>Cnidaria</taxon>
        <taxon>Anthozoa</taxon>
        <taxon>Octocorallia</taxon>
        <taxon>Malacalcyonacea</taxon>
        <taxon>Plexauridae</taxon>
        <taxon>Paramuricea</taxon>
    </lineage>
</organism>
<sequence>MQGLGKLKNKEINCIPNNTEKYISFSIDKLDFIDSLQFMNASLERLVSNLSKNGADMFPILQRYVESEKVLLLLRKGVYPYDYMDSVKKFDKETLPPQECFYSILNDEHVPDADYDHATRVFEAFNCQSMGDYHDLYLKSDVLLLADVFENFRNVCLKAYNLDPCHFYTSPGLAWQACLKMTEVELELLTDPDMYLFIEEGLRGGISMISNRFSKANNPYVPDYDPHQDSSYVMYLDANNLYGWAITQSLPTGEFDWLNEEEIPNLDITQIPDDSEEGYILEVDLKSLKGVDCSVLIILERHAKYSVHCFVLRLCFDVEILARWGILKATFVVDTVIPLRLIRELVMYSDGFFLSMKDLSLREGIDGFSRLPVMLQCSDNNKADTVLACFVDAVNEYGLPSRIRTDKGLENVGIAQFMIQNRGSNRGSVIAGKSTHNQRIERLWRDVYEGCLSFFYQLFYFMEEEDILDPLNELHLAALHHVFVPLINEKLTVWKIAWAHHRMRTTRCLKGCPSRVGCRDDGNNHMSFEYTLYEDGPCEQGFCNVYFVE</sequence>
<dbReference type="OrthoDB" id="5982605at2759"/>
<dbReference type="Proteomes" id="UP001152795">
    <property type="component" value="Unassembled WGS sequence"/>
</dbReference>
<keyword evidence="3" id="KW-1185">Reference proteome</keyword>
<reference evidence="2" key="1">
    <citation type="submission" date="2020-04" db="EMBL/GenBank/DDBJ databases">
        <authorList>
            <person name="Alioto T."/>
            <person name="Alioto T."/>
            <person name="Gomez Garrido J."/>
        </authorList>
    </citation>
    <scope>NUCLEOTIDE SEQUENCE</scope>
    <source>
        <strain evidence="2">A484AB</strain>
    </source>
</reference>
<gene>
    <name evidence="2" type="ORF">PACLA_8A062079</name>
</gene>
<evidence type="ECO:0000313" key="3">
    <source>
        <dbReference type="Proteomes" id="UP001152795"/>
    </source>
</evidence>
<accession>A0A6S7HQN0</accession>
<comment type="caution">
    <text evidence="2">The sequence shown here is derived from an EMBL/GenBank/DDBJ whole genome shotgun (WGS) entry which is preliminary data.</text>
</comment>
<dbReference type="AlphaFoldDB" id="A0A6S7HQN0"/>
<protein>
    <submittedName>
        <fullName evidence="2">Gastrula zinc finger</fullName>
    </submittedName>
</protein>
<proteinExistence type="predicted"/>
<dbReference type="GO" id="GO:0006259">
    <property type="term" value="P:DNA metabolic process"/>
    <property type="evidence" value="ECO:0007669"/>
    <property type="project" value="UniProtKB-ARBA"/>
</dbReference>